<dbReference type="InterPro" id="IPR018859">
    <property type="entry name" value="BAR_dom-cont"/>
</dbReference>
<name>A0A2T9YRK7_9FUNG</name>
<gene>
    <name evidence="3" type="ORF">BB561_002129</name>
</gene>
<comment type="caution">
    <text evidence="3">The sequence shown here is derived from an EMBL/GenBank/DDBJ whole genome shotgun (WGS) entry which is preliminary data.</text>
</comment>
<dbReference type="SUPFAM" id="SSF103657">
    <property type="entry name" value="BAR/IMD domain-like"/>
    <property type="match status" value="1"/>
</dbReference>
<sequence>MDQFTNFTRKFSENLTPFAEKVGSNFTQFRQMASEKIGTSAPLTDLPRDYLETQKRFDSVRKIHAELLRLSKKYALDDGTVDLAKIQTQFIDLSHTIGDKISSMGSTSSKTQPQPDQQPAEKHQTIQHQLSHACIDNAEASGLEEPLGASLYKFGSVYDKIGDLRLKMNNDIMQNVVGILQSDITSNMNLAQNSRKDVQGARLALDSLKSSLKNVSSSKQAAITLEVEKAEEIFVTAIEDSLKLMNMVLGSPVVIESIRNFAAAQLEFFKDSEVILGTLVSELDEIKLTQDALYYAGNDN</sequence>
<feature type="region of interest" description="Disordered" evidence="1">
    <location>
        <begin position="101"/>
        <end position="124"/>
    </location>
</feature>
<dbReference type="SMART" id="SM00721">
    <property type="entry name" value="BAR"/>
    <property type="match status" value="1"/>
</dbReference>
<dbReference type="AlphaFoldDB" id="A0A2T9YRK7"/>
<keyword evidence="4" id="KW-1185">Reference proteome</keyword>
<dbReference type="Gene3D" id="1.20.1270.60">
    <property type="entry name" value="Arfaptin homology (AH) domain/BAR domain"/>
    <property type="match status" value="1"/>
</dbReference>
<evidence type="ECO:0000259" key="2">
    <source>
        <dbReference type="SMART" id="SM00721"/>
    </source>
</evidence>
<dbReference type="Pfam" id="PF10455">
    <property type="entry name" value="BAR_2"/>
    <property type="match status" value="1"/>
</dbReference>
<dbReference type="InterPro" id="IPR004148">
    <property type="entry name" value="BAR_dom"/>
</dbReference>
<evidence type="ECO:0000313" key="4">
    <source>
        <dbReference type="Proteomes" id="UP000245383"/>
    </source>
</evidence>
<feature type="compositionally biased region" description="Polar residues" evidence="1">
    <location>
        <begin position="103"/>
        <end position="117"/>
    </location>
</feature>
<evidence type="ECO:0000256" key="1">
    <source>
        <dbReference type="SAM" id="MobiDB-lite"/>
    </source>
</evidence>
<organism evidence="3 4">
    <name type="scientific">Smittium simulii</name>
    <dbReference type="NCBI Taxonomy" id="133385"/>
    <lineage>
        <taxon>Eukaryota</taxon>
        <taxon>Fungi</taxon>
        <taxon>Fungi incertae sedis</taxon>
        <taxon>Zoopagomycota</taxon>
        <taxon>Kickxellomycotina</taxon>
        <taxon>Harpellomycetes</taxon>
        <taxon>Harpellales</taxon>
        <taxon>Legeriomycetaceae</taxon>
        <taxon>Smittium</taxon>
    </lineage>
</organism>
<proteinExistence type="predicted"/>
<dbReference type="EMBL" id="MBFR01000068">
    <property type="protein sequence ID" value="PVU94990.1"/>
    <property type="molecule type" value="Genomic_DNA"/>
</dbReference>
<protein>
    <recommendedName>
        <fullName evidence="2">BAR domain-containing protein</fullName>
    </recommendedName>
</protein>
<dbReference type="InterPro" id="IPR027267">
    <property type="entry name" value="AH/BAR_dom_sf"/>
</dbReference>
<accession>A0A2T9YRK7</accession>
<feature type="domain" description="BAR" evidence="2">
    <location>
        <begin position="21"/>
        <end position="285"/>
    </location>
</feature>
<dbReference type="OrthoDB" id="5549748at2759"/>
<dbReference type="GO" id="GO:0005737">
    <property type="term" value="C:cytoplasm"/>
    <property type="evidence" value="ECO:0007669"/>
    <property type="project" value="InterPro"/>
</dbReference>
<reference evidence="3 4" key="1">
    <citation type="journal article" date="2018" name="MBio">
        <title>Comparative Genomics Reveals the Core Gene Toolbox for the Fungus-Insect Symbiosis.</title>
        <authorList>
            <person name="Wang Y."/>
            <person name="Stata M."/>
            <person name="Wang W."/>
            <person name="Stajich J.E."/>
            <person name="White M.M."/>
            <person name="Moncalvo J.M."/>
        </authorList>
    </citation>
    <scope>NUCLEOTIDE SEQUENCE [LARGE SCALE GENOMIC DNA]</scope>
    <source>
        <strain evidence="3 4">SWE-8-4</strain>
    </source>
</reference>
<dbReference type="STRING" id="133385.A0A2T9YRK7"/>
<dbReference type="Proteomes" id="UP000245383">
    <property type="component" value="Unassembled WGS sequence"/>
</dbReference>
<evidence type="ECO:0000313" key="3">
    <source>
        <dbReference type="EMBL" id="PVU94990.1"/>
    </source>
</evidence>